<feature type="disulfide bond" description="Redox-active" evidence="6">
    <location>
        <begin position="272"/>
        <end position="275"/>
    </location>
</feature>
<dbReference type="InterPro" id="IPR016153">
    <property type="entry name" value="Heat_shock_Hsp33_N"/>
</dbReference>
<dbReference type="GO" id="GO:0042026">
    <property type="term" value="P:protein refolding"/>
    <property type="evidence" value="ECO:0007669"/>
    <property type="project" value="TreeGrafter"/>
</dbReference>
<dbReference type="GO" id="GO:0005737">
    <property type="term" value="C:cytoplasm"/>
    <property type="evidence" value="ECO:0007669"/>
    <property type="project" value="UniProtKB-SubCell"/>
</dbReference>
<sequence>MNNRDYLLKIMDEGQNIRIFLANTTNLVEEAHQRHNTSATASAALGRVLTAAVMMGSDLKGQEDILTLRINGNGPAGTVLATADSQGGVRGLISEPQADLPSHEGKLAVGELIGQEGFLEVIKDLGLKQPFEGKVPLHSGEIAEDLAHYYMLSEQIPALVSLGVLVAPDLHIKAAGGLIVQALPGAKDEILAQVEGNILQLGNISQLINEASDLEHLAKQIMQGISYTVLAQQELDFRCSCSREKLGAILSTLGEEELKDAVDKDETIEVVCNFCKEAYHFSPGEIKALEVQKP</sequence>
<dbReference type="SUPFAM" id="SSF64397">
    <property type="entry name" value="Hsp33 domain"/>
    <property type="match status" value="1"/>
</dbReference>
<protein>
    <recommendedName>
        <fullName evidence="6">33 kDa chaperonin</fullName>
    </recommendedName>
    <alternativeName>
        <fullName evidence="6">Heat shock protein 33 homolog</fullName>
        <shortName evidence="6">HSP33</shortName>
    </alternativeName>
</protein>
<evidence type="ECO:0000256" key="5">
    <source>
        <dbReference type="ARBA" id="ARBA00023284"/>
    </source>
</evidence>
<evidence type="ECO:0000256" key="2">
    <source>
        <dbReference type="ARBA" id="ARBA00022833"/>
    </source>
</evidence>
<dbReference type="STRING" id="690567.2481"/>
<evidence type="ECO:0000256" key="1">
    <source>
        <dbReference type="ARBA" id="ARBA00022490"/>
    </source>
</evidence>
<dbReference type="InterPro" id="IPR000397">
    <property type="entry name" value="Heat_shock_Hsp33"/>
</dbReference>
<comment type="function">
    <text evidence="6">Redox regulated molecular chaperone. Protects both thermally unfolding and oxidatively damaged proteins from irreversible aggregation. Plays an important role in the bacterial defense system toward oxidative stress.</text>
</comment>
<name>A0A0E4C9L3_9FIRM</name>
<dbReference type="OrthoDB" id="9776534at2"/>
<dbReference type="Gene3D" id="3.55.30.10">
    <property type="entry name" value="Hsp33 domain"/>
    <property type="match status" value="1"/>
</dbReference>
<dbReference type="RefSeq" id="WP_046499779.1">
    <property type="nucleotide sequence ID" value="NZ_CGIH01000049.1"/>
</dbReference>
<dbReference type="GO" id="GO:0044183">
    <property type="term" value="F:protein folding chaperone"/>
    <property type="evidence" value="ECO:0007669"/>
    <property type="project" value="TreeGrafter"/>
</dbReference>
<comment type="similarity">
    <text evidence="6">Belongs to the HSP33 family.</text>
</comment>
<feature type="disulfide bond" description="Redox-active" evidence="6">
    <location>
        <begin position="239"/>
        <end position="241"/>
    </location>
</feature>
<reference evidence="7 8" key="1">
    <citation type="submission" date="2015-03" db="EMBL/GenBank/DDBJ databases">
        <authorList>
            <person name="Murphy D."/>
        </authorList>
    </citation>
    <scope>NUCLEOTIDE SEQUENCE [LARGE SCALE GENOMIC DNA]</scope>
    <source>
        <strain evidence="7 8">OL-4</strain>
    </source>
</reference>
<dbReference type="Proteomes" id="UP000045545">
    <property type="component" value="Unassembled WGS sequence"/>
</dbReference>
<gene>
    <name evidence="6" type="primary">hslO</name>
    <name evidence="7" type="ORF">2481</name>
</gene>
<comment type="PTM">
    <text evidence="6">Under oxidizing conditions two disulfide bonds are formed involving the reactive cysteines. Under reducing conditions zinc is bound to the reactive cysteines and the protein is inactive.</text>
</comment>
<evidence type="ECO:0000256" key="6">
    <source>
        <dbReference type="HAMAP-Rule" id="MF_00117"/>
    </source>
</evidence>
<dbReference type="SUPFAM" id="SSF118352">
    <property type="entry name" value="HSP33 redox switch-like"/>
    <property type="match status" value="1"/>
</dbReference>
<dbReference type="Pfam" id="PF01430">
    <property type="entry name" value="HSP33"/>
    <property type="match status" value="1"/>
</dbReference>
<dbReference type="GO" id="GO:0051082">
    <property type="term" value="F:unfolded protein binding"/>
    <property type="evidence" value="ECO:0007669"/>
    <property type="project" value="UniProtKB-UniRule"/>
</dbReference>
<dbReference type="Gene3D" id="3.90.1280.10">
    <property type="entry name" value="HSP33 redox switch-like"/>
    <property type="match status" value="1"/>
</dbReference>
<dbReference type="NCBIfam" id="NF001033">
    <property type="entry name" value="PRK00114.1"/>
    <property type="match status" value="1"/>
</dbReference>
<dbReference type="PANTHER" id="PTHR30111:SF1">
    <property type="entry name" value="33 KDA CHAPERONIN"/>
    <property type="match status" value="1"/>
</dbReference>
<keyword evidence="5 6" id="KW-0676">Redox-active center</keyword>
<keyword evidence="4 6" id="KW-0143">Chaperone</keyword>
<keyword evidence="3 6" id="KW-1015">Disulfide bond</keyword>
<dbReference type="InterPro" id="IPR016154">
    <property type="entry name" value="Heat_shock_Hsp33_C"/>
</dbReference>
<dbReference type="EMBL" id="CGIH01000049">
    <property type="protein sequence ID" value="CFY04662.1"/>
    <property type="molecule type" value="Genomic_DNA"/>
</dbReference>
<evidence type="ECO:0000313" key="8">
    <source>
        <dbReference type="Proteomes" id="UP000045545"/>
    </source>
</evidence>
<dbReference type="CDD" id="cd00498">
    <property type="entry name" value="Hsp33"/>
    <property type="match status" value="1"/>
</dbReference>
<proteinExistence type="inferred from homology"/>
<comment type="subcellular location">
    <subcellularLocation>
        <location evidence="6">Cytoplasm</location>
    </subcellularLocation>
</comment>
<evidence type="ECO:0000256" key="4">
    <source>
        <dbReference type="ARBA" id="ARBA00023186"/>
    </source>
</evidence>
<dbReference type="PANTHER" id="PTHR30111">
    <property type="entry name" value="33 KDA CHAPERONIN"/>
    <property type="match status" value="1"/>
</dbReference>
<organism evidence="7 8">
    <name type="scientific">Syntrophomonas zehnderi OL-4</name>
    <dbReference type="NCBI Taxonomy" id="690567"/>
    <lineage>
        <taxon>Bacteria</taxon>
        <taxon>Bacillati</taxon>
        <taxon>Bacillota</taxon>
        <taxon>Clostridia</taxon>
        <taxon>Eubacteriales</taxon>
        <taxon>Syntrophomonadaceae</taxon>
        <taxon>Syntrophomonas</taxon>
    </lineage>
</organism>
<keyword evidence="7" id="KW-0346">Stress response</keyword>
<evidence type="ECO:0000313" key="7">
    <source>
        <dbReference type="EMBL" id="CFY04662.1"/>
    </source>
</evidence>
<keyword evidence="2 6" id="KW-0862">Zinc</keyword>
<keyword evidence="1 6" id="KW-0963">Cytoplasm</keyword>
<keyword evidence="8" id="KW-1185">Reference proteome</keyword>
<accession>A0A0E4C9L3</accession>
<evidence type="ECO:0000256" key="3">
    <source>
        <dbReference type="ARBA" id="ARBA00023157"/>
    </source>
</evidence>
<dbReference type="HAMAP" id="MF_00117">
    <property type="entry name" value="HslO"/>
    <property type="match status" value="1"/>
</dbReference>
<dbReference type="AlphaFoldDB" id="A0A0E4C9L3"/>
<dbReference type="PIRSF" id="PIRSF005261">
    <property type="entry name" value="Heat_shock_Hsp33"/>
    <property type="match status" value="1"/>
</dbReference>